<feature type="compositionally biased region" description="Basic and acidic residues" evidence="1">
    <location>
        <begin position="128"/>
        <end position="137"/>
    </location>
</feature>
<dbReference type="STRING" id="44941.A0A397TR66"/>
<dbReference type="GO" id="GO:0005085">
    <property type="term" value="F:guanyl-nucleotide exchange factor activity"/>
    <property type="evidence" value="ECO:0007669"/>
    <property type="project" value="TreeGrafter"/>
</dbReference>
<dbReference type="PANTHER" id="PTHR45887:SF1">
    <property type="entry name" value="TRANSLATION INITIATION FACTOR EIF-2B SUBUNIT EPSILON"/>
    <property type="match status" value="1"/>
</dbReference>
<keyword evidence="3" id="KW-1185">Reference proteome</keyword>
<accession>A0A397TR66</accession>
<reference evidence="2 3" key="1">
    <citation type="submission" date="2018-06" db="EMBL/GenBank/DDBJ databases">
        <title>Comparative genomics reveals the genomic features of Rhizophagus irregularis, R. cerebriforme, R. diaphanum and Gigaspora rosea, and their symbiotic lifestyle signature.</title>
        <authorList>
            <person name="Morin E."/>
            <person name="San Clemente H."/>
            <person name="Chen E.C.H."/>
            <person name="De La Providencia I."/>
            <person name="Hainaut M."/>
            <person name="Kuo A."/>
            <person name="Kohler A."/>
            <person name="Murat C."/>
            <person name="Tang N."/>
            <person name="Roy S."/>
            <person name="Loubradou J."/>
            <person name="Henrissat B."/>
            <person name="Grigoriev I.V."/>
            <person name="Corradi N."/>
            <person name="Roux C."/>
            <person name="Martin F.M."/>
        </authorList>
    </citation>
    <scope>NUCLEOTIDE SEQUENCE [LARGE SCALE GENOMIC DNA]</scope>
    <source>
        <strain evidence="2 3">DAOM 194757</strain>
    </source>
</reference>
<dbReference type="InterPro" id="IPR051956">
    <property type="entry name" value="eIF2B_epsilon"/>
</dbReference>
<protein>
    <submittedName>
        <fullName evidence="2">Uncharacterized protein</fullName>
    </submittedName>
</protein>
<sequence>MEVFDFQIDICSVEVPTLFTENFDDQDIGNDFVHDVMSRWTYPIVPDSNLQEGNSYEFMCGTFIKRKMFHYQGKKVLIGAGTVINRRVTIGSNVEIDGAYIWDDEYSVVIGFNVTLEPYTKLTKHKKTSESDNKGEESNENEGAYDSTLIGENGQGYIWSDEASDTDDEFGTKNIKVAGLDELSDFDESTTEEESLKEFFKEVSQTLERAFFGHTVEIALNTLRIASNTTFHDLRVGWGPLNGKLIHSRQDKIDTLYILQDHYAILEWNSSDDDPSKSSIRKMWCLL</sequence>
<dbReference type="SUPFAM" id="SSF51161">
    <property type="entry name" value="Trimeric LpxA-like enzymes"/>
    <property type="match status" value="1"/>
</dbReference>
<dbReference type="InterPro" id="IPR011004">
    <property type="entry name" value="Trimer_LpxA-like_sf"/>
</dbReference>
<name>A0A397TR66_9GLOM</name>
<dbReference type="Gene3D" id="2.160.10.10">
    <property type="entry name" value="Hexapeptide repeat proteins"/>
    <property type="match status" value="1"/>
</dbReference>
<organism evidence="2 3">
    <name type="scientific">Gigaspora rosea</name>
    <dbReference type="NCBI Taxonomy" id="44941"/>
    <lineage>
        <taxon>Eukaryota</taxon>
        <taxon>Fungi</taxon>
        <taxon>Fungi incertae sedis</taxon>
        <taxon>Mucoromycota</taxon>
        <taxon>Glomeromycotina</taxon>
        <taxon>Glomeromycetes</taxon>
        <taxon>Diversisporales</taxon>
        <taxon>Gigasporaceae</taxon>
        <taxon>Gigaspora</taxon>
    </lineage>
</organism>
<dbReference type="GO" id="GO:0003743">
    <property type="term" value="F:translation initiation factor activity"/>
    <property type="evidence" value="ECO:0007669"/>
    <property type="project" value="TreeGrafter"/>
</dbReference>
<comment type="caution">
    <text evidence="2">The sequence shown here is derived from an EMBL/GenBank/DDBJ whole genome shotgun (WGS) entry which is preliminary data.</text>
</comment>
<dbReference type="GO" id="GO:0005851">
    <property type="term" value="C:eukaryotic translation initiation factor 2B complex"/>
    <property type="evidence" value="ECO:0007669"/>
    <property type="project" value="TreeGrafter"/>
</dbReference>
<dbReference type="GO" id="GO:0031369">
    <property type="term" value="F:translation initiation factor binding"/>
    <property type="evidence" value="ECO:0007669"/>
    <property type="project" value="TreeGrafter"/>
</dbReference>
<feature type="region of interest" description="Disordered" evidence="1">
    <location>
        <begin position="123"/>
        <end position="147"/>
    </location>
</feature>
<dbReference type="EMBL" id="QKWP01004143">
    <property type="protein sequence ID" value="RIB00480.1"/>
    <property type="molecule type" value="Genomic_DNA"/>
</dbReference>
<dbReference type="Proteomes" id="UP000266673">
    <property type="component" value="Unassembled WGS sequence"/>
</dbReference>
<dbReference type="OrthoDB" id="424572at2759"/>
<evidence type="ECO:0000256" key="1">
    <source>
        <dbReference type="SAM" id="MobiDB-lite"/>
    </source>
</evidence>
<gene>
    <name evidence="2" type="ORF">C2G38_2256670</name>
</gene>
<proteinExistence type="predicted"/>
<evidence type="ECO:0000313" key="3">
    <source>
        <dbReference type="Proteomes" id="UP000266673"/>
    </source>
</evidence>
<dbReference type="AlphaFoldDB" id="A0A397TR66"/>
<dbReference type="PANTHER" id="PTHR45887">
    <property type="entry name" value="TRANSLATION INITIATION FACTOR EIF-2B SUBUNIT EPSILON"/>
    <property type="match status" value="1"/>
</dbReference>
<evidence type="ECO:0000313" key="2">
    <source>
        <dbReference type="EMBL" id="RIB00480.1"/>
    </source>
</evidence>